<dbReference type="PANTHER" id="PTHR24148:SF73">
    <property type="entry name" value="HET DOMAIN PROTEIN (AFU_ORTHOLOGUE AFUA_8G01020)"/>
    <property type="match status" value="1"/>
</dbReference>
<protein>
    <recommendedName>
        <fullName evidence="3">Heterokaryon incompatibility domain-containing protein</fullName>
    </recommendedName>
</protein>
<evidence type="ECO:0000313" key="1">
    <source>
        <dbReference type="EMBL" id="KAF1948249.1"/>
    </source>
</evidence>
<organism evidence="1 2">
    <name type="scientific">Byssothecium circinans</name>
    <dbReference type="NCBI Taxonomy" id="147558"/>
    <lineage>
        <taxon>Eukaryota</taxon>
        <taxon>Fungi</taxon>
        <taxon>Dikarya</taxon>
        <taxon>Ascomycota</taxon>
        <taxon>Pezizomycotina</taxon>
        <taxon>Dothideomycetes</taxon>
        <taxon>Pleosporomycetidae</taxon>
        <taxon>Pleosporales</taxon>
        <taxon>Massarineae</taxon>
        <taxon>Massarinaceae</taxon>
        <taxon>Byssothecium</taxon>
    </lineage>
</organism>
<dbReference type="InterPro" id="IPR052895">
    <property type="entry name" value="HetReg/Transcr_Mod"/>
</dbReference>
<keyword evidence="2" id="KW-1185">Reference proteome</keyword>
<dbReference type="AlphaFoldDB" id="A0A6A5T940"/>
<dbReference type="OrthoDB" id="2157530at2759"/>
<dbReference type="PANTHER" id="PTHR24148">
    <property type="entry name" value="ANKYRIN REPEAT DOMAIN-CONTAINING PROTEIN 39 HOMOLOG-RELATED"/>
    <property type="match status" value="1"/>
</dbReference>
<gene>
    <name evidence="1" type="ORF">CC80DRAFT_327974</name>
</gene>
<dbReference type="EMBL" id="ML977067">
    <property type="protein sequence ID" value="KAF1948249.1"/>
    <property type="molecule type" value="Genomic_DNA"/>
</dbReference>
<accession>A0A6A5T940</accession>
<proteinExistence type="predicted"/>
<dbReference type="Proteomes" id="UP000800035">
    <property type="component" value="Unassembled WGS sequence"/>
</dbReference>
<evidence type="ECO:0008006" key="3">
    <source>
        <dbReference type="Google" id="ProtNLM"/>
    </source>
</evidence>
<evidence type="ECO:0000313" key="2">
    <source>
        <dbReference type="Proteomes" id="UP000800035"/>
    </source>
</evidence>
<name>A0A6A5T940_9PLEO</name>
<sequence>MLSLCSSNITYDEPILPDYETQPEALFKNVCRNEILHFRSIWPLVLSPIKLHYPKMPSWAIDWTAFPVAREKDDDTWLHIFHRSMACKIPKEIPTANIQFRDENLQAECLSVDRISACVYCNGYDAFTTSETLCTMTNLIRKRYSITDQYPGDASMTYHEAWMTVLCADSLNKKHHEINIGPKLFARSDKSDFFWVVEAARLSLGELRAEFHGINHSQSAFFKSSMVSMVYSYNAMFITEKGYLGIAKGHSFPGNFSTEQLVAGDGIFILPGGKVPFVLRKAEAPSRESAGNANKNWKVVGTCYLQGFMYGEHNAELFEEQGGYTAITII</sequence>
<reference evidence="1" key="1">
    <citation type="journal article" date="2020" name="Stud. Mycol.">
        <title>101 Dothideomycetes genomes: a test case for predicting lifestyles and emergence of pathogens.</title>
        <authorList>
            <person name="Haridas S."/>
            <person name="Albert R."/>
            <person name="Binder M."/>
            <person name="Bloem J."/>
            <person name="Labutti K."/>
            <person name="Salamov A."/>
            <person name="Andreopoulos B."/>
            <person name="Baker S."/>
            <person name="Barry K."/>
            <person name="Bills G."/>
            <person name="Bluhm B."/>
            <person name="Cannon C."/>
            <person name="Castanera R."/>
            <person name="Culley D."/>
            <person name="Daum C."/>
            <person name="Ezra D."/>
            <person name="Gonzalez J."/>
            <person name="Henrissat B."/>
            <person name="Kuo A."/>
            <person name="Liang C."/>
            <person name="Lipzen A."/>
            <person name="Lutzoni F."/>
            <person name="Magnuson J."/>
            <person name="Mondo S."/>
            <person name="Nolan M."/>
            <person name="Ohm R."/>
            <person name="Pangilinan J."/>
            <person name="Park H.-J."/>
            <person name="Ramirez L."/>
            <person name="Alfaro M."/>
            <person name="Sun H."/>
            <person name="Tritt A."/>
            <person name="Yoshinaga Y."/>
            <person name="Zwiers L.-H."/>
            <person name="Turgeon B."/>
            <person name="Goodwin S."/>
            <person name="Spatafora J."/>
            <person name="Crous P."/>
            <person name="Grigoriev I."/>
        </authorList>
    </citation>
    <scope>NUCLEOTIDE SEQUENCE</scope>
    <source>
        <strain evidence="1">CBS 675.92</strain>
    </source>
</reference>